<dbReference type="InterPro" id="IPR004401">
    <property type="entry name" value="YbaB/EbfC"/>
</dbReference>
<dbReference type="Pfam" id="PF02575">
    <property type="entry name" value="YbaB_DNA_bd"/>
    <property type="match status" value="1"/>
</dbReference>
<dbReference type="Gene3D" id="3.30.1310.10">
    <property type="entry name" value="Nucleoid-associated protein YbaB-like domain"/>
    <property type="match status" value="1"/>
</dbReference>
<feature type="compositionally biased region" description="Pro residues" evidence="1">
    <location>
        <begin position="147"/>
        <end position="159"/>
    </location>
</feature>
<gene>
    <name evidence="3" type="ORF">ATP06_0214300</name>
    <name evidence="2" type="ORF">AVL48_23540</name>
</gene>
<evidence type="ECO:0000313" key="4">
    <source>
        <dbReference type="Proteomes" id="UP000076321"/>
    </source>
</evidence>
<evidence type="ECO:0000313" key="5">
    <source>
        <dbReference type="Proteomes" id="UP000186883"/>
    </source>
</evidence>
<accession>A0A154MTB8</accession>
<dbReference type="GO" id="GO:0003677">
    <property type="term" value="F:DNA binding"/>
    <property type="evidence" value="ECO:0007669"/>
    <property type="project" value="InterPro"/>
</dbReference>
<organism evidence="2 4">
    <name type="scientific">Amycolatopsis regifaucium</name>
    <dbReference type="NCBI Taxonomy" id="546365"/>
    <lineage>
        <taxon>Bacteria</taxon>
        <taxon>Bacillati</taxon>
        <taxon>Actinomycetota</taxon>
        <taxon>Actinomycetes</taxon>
        <taxon>Pseudonocardiales</taxon>
        <taxon>Pseudonocardiaceae</taxon>
        <taxon>Amycolatopsis</taxon>
    </lineage>
</organism>
<feature type="compositionally biased region" description="Basic and acidic residues" evidence="1">
    <location>
        <begin position="132"/>
        <end position="141"/>
    </location>
</feature>
<evidence type="ECO:0000256" key="1">
    <source>
        <dbReference type="SAM" id="MobiDB-lite"/>
    </source>
</evidence>
<comment type="caution">
    <text evidence="2">The sequence shown here is derived from an EMBL/GenBank/DDBJ whole genome shotgun (WGS) entry which is preliminary data.</text>
</comment>
<dbReference type="AlphaFoldDB" id="A0A154MTB8"/>
<dbReference type="Proteomes" id="UP000076321">
    <property type="component" value="Unassembled WGS sequence"/>
</dbReference>
<dbReference type="RefSeq" id="WP_061986150.1">
    <property type="nucleotide sequence ID" value="NZ_FOPQ01000008.1"/>
</dbReference>
<protein>
    <recommendedName>
        <fullName evidence="6">YbaB/EbfC family DNA-binding protein</fullName>
    </recommendedName>
</protein>
<dbReference type="SUPFAM" id="SSF82607">
    <property type="entry name" value="YbaB-like"/>
    <property type="match status" value="1"/>
</dbReference>
<sequence length="180" mass="19787">MPDNVDASEQMVDNWTKQIQETAARYQAMAARMQGQTVTERSKDNTVEVTVDAKGLLTNLVISEAASGKRMAEVSSQVMRLVQLAQSRIPELLQQAMAETVGTTDETASRVIAEAQSTFPEAPPEEDPAPPEPERHHRFGPEEEEPPPPASSTPPQPKPIPRRRRARDDDDDDFGGSILS</sequence>
<feature type="region of interest" description="Disordered" evidence="1">
    <location>
        <begin position="116"/>
        <end position="180"/>
    </location>
</feature>
<evidence type="ECO:0008006" key="6">
    <source>
        <dbReference type="Google" id="ProtNLM"/>
    </source>
</evidence>
<name>A0A154MTB8_9PSEU</name>
<dbReference type="Proteomes" id="UP000186883">
    <property type="component" value="Unassembled WGS sequence"/>
</dbReference>
<proteinExistence type="predicted"/>
<dbReference type="OrthoDB" id="3638365at2"/>
<keyword evidence="5" id="KW-1185">Reference proteome</keyword>
<evidence type="ECO:0000313" key="2">
    <source>
        <dbReference type="EMBL" id="KZB87588.1"/>
    </source>
</evidence>
<evidence type="ECO:0000313" key="3">
    <source>
        <dbReference type="EMBL" id="OKA08417.1"/>
    </source>
</evidence>
<reference evidence="2 4" key="1">
    <citation type="submission" date="2015-12" db="EMBL/GenBank/DDBJ databases">
        <title>Amycolatopsis regifaucium genome sequencing and assembly.</title>
        <authorList>
            <person name="Mayilraj S."/>
        </authorList>
    </citation>
    <scope>NUCLEOTIDE SEQUENCE [LARGE SCALE GENOMIC DNA]</scope>
    <source>
        <strain evidence="2 4">GY080</strain>
    </source>
</reference>
<dbReference type="InterPro" id="IPR036894">
    <property type="entry name" value="YbaB-like_sf"/>
</dbReference>
<dbReference type="EMBL" id="LOBU02000012">
    <property type="protein sequence ID" value="OKA08417.1"/>
    <property type="molecule type" value="Genomic_DNA"/>
</dbReference>
<reference evidence="3 5" key="2">
    <citation type="submission" date="2016-11" db="EMBL/GenBank/DDBJ databases">
        <title>Genome sequencing of Amycolatopsis regifaucium.</title>
        <authorList>
            <person name="Mayilraj S."/>
            <person name="Kaur N."/>
        </authorList>
    </citation>
    <scope>NUCLEOTIDE SEQUENCE [LARGE SCALE GENOMIC DNA]</scope>
    <source>
        <strain evidence="3 5">GY080</strain>
    </source>
</reference>
<dbReference type="EMBL" id="LQCI01000003">
    <property type="protein sequence ID" value="KZB87588.1"/>
    <property type="molecule type" value="Genomic_DNA"/>
</dbReference>